<dbReference type="Pfam" id="PF00440">
    <property type="entry name" value="TetR_N"/>
    <property type="match status" value="1"/>
</dbReference>
<dbReference type="PROSITE" id="PS50977">
    <property type="entry name" value="HTH_TETR_2"/>
    <property type="match status" value="1"/>
</dbReference>
<feature type="domain" description="HTH tetR-type" evidence="5">
    <location>
        <begin position="20"/>
        <end position="80"/>
    </location>
</feature>
<dbReference type="Proteomes" id="UP000643279">
    <property type="component" value="Unassembled WGS sequence"/>
</dbReference>
<name>A0ABQ2AX34_9MICC</name>
<reference evidence="7" key="1">
    <citation type="journal article" date="2019" name="Int. J. Syst. Evol. Microbiol.">
        <title>The Global Catalogue of Microorganisms (GCM) 10K type strain sequencing project: providing services to taxonomists for standard genome sequencing and annotation.</title>
        <authorList>
            <consortium name="The Broad Institute Genomics Platform"/>
            <consortium name="The Broad Institute Genome Sequencing Center for Infectious Disease"/>
            <person name="Wu L."/>
            <person name="Ma J."/>
        </authorList>
    </citation>
    <scope>NUCLEOTIDE SEQUENCE [LARGE SCALE GENOMIC DNA]</scope>
    <source>
        <strain evidence="7">CGMCC 1.12778</strain>
    </source>
</reference>
<feature type="DNA-binding region" description="H-T-H motif" evidence="4">
    <location>
        <begin position="43"/>
        <end position="62"/>
    </location>
</feature>
<evidence type="ECO:0000256" key="1">
    <source>
        <dbReference type="ARBA" id="ARBA00023015"/>
    </source>
</evidence>
<dbReference type="SUPFAM" id="SSF46689">
    <property type="entry name" value="Homeodomain-like"/>
    <property type="match status" value="1"/>
</dbReference>
<keyword evidence="7" id="KW-1185">Reference proteome</keyword>
<evidence type="ECO:0000256" key="4">
    <source>
        <dbReference type="PROSITE-ProRule" id="PRU00335"/>
    </source>
</evidence>
<dbReference type="SUPFAM" id="SSF48498">
    <property type="entry name" value="Tetracyclin repressor-like, C-terminal domain"/>
    <property type="match status" value="1"/>
</dbReference>
<proteinExistence type="predicted"/>
<comment type="caution">
    <text evidence="6">The sequence shown here is derived from an EMBL/GenBank/DDBJ whole genome shotgun (WGS) entry which is preliminary data.</text>
</comment>
<organism evidence="6 7">
    <name type="scientific">Arthrobacter liuii</name>
    <dbReference type="NCBI Taxonomy" id="1476996"/>
    <lineage>
        <taxon>Bacteria</taxon>
        <taxon>Bacillati</taxon>
        <taxon>Actinomycetota</taxon>
        <taxon>Actinomycetes</taxon>
        <taxon>Micrococcales</taxon>
        <taxon>Micrococcaceae</taxon>
        <taxon>Arthrobacter</taxon>
    </lineage>
</organism>
<dbReference type="Gene3D" id="1.10.357.10">
    <property type="entry name" value="Tetracycline Repressor, domain 2"/>
    <property type="match status" value="1"/>
</dbReference>
<keyword evidence="2 4" id="KW-0238">DNA-binding</keyword>
<evidence type="ECO:0000256" key="3">
    <source>
        <dbReference type="ARBA" id="ARBA00023163"/>
    </source>
</evidence>
<dbReference type="InterPro" id="IPR001647">
    <property type="entry name" value="HTH_TetR"/>
</dbReference>
<keyword evidence="3" id="KW-0804">Transcription</keyword>
<dbReference type="PANTHER" id="PTHR47506:SF1">
    <property type="entry name" value="HTH-TYPE TRANSCRIPTIONAL REGULATOR YJDC"/>
    <property type="match status" value="1"/>
</dbReference>
<sequence length="210" mass="22571">MKAVTEEDHWAADRVLAEDAVMRATIIETVSPLFYARGFTAVGMDELRAVTGVSLKRLYRLFPSKEDIVEEVLLSWRGTWEANLRAQVESTQVPRERLLAVFDFLAGWFTSEGFRGCAFINSFGELGGISGRIPAIVRAQKKEFQEYLARVATASGAPETLAPQLAILAEGAVTTAAIAGSAESARQARAAAEILVDAALAPAASTLIAL</sequence>
<dbReference type="EMBL" id="BMFW01000029">
    <property type="protein sequence ID" value="GGI00762.1"/>
    <property type="molecule type" value="Genomic_DNA"/>
</dbReference>
<evidence type="ECO:0000313" key="6">
    <source>
        <dbReference type="EMBL" id="GGI00762.1"/>
    </source>
</evidence>
<dbReference type="InterPro" id="IPR009057">
    <property type="entry name" value="Homeodomain-like_sf"/>
</dbReference>
<dbReference type="PANTHER" id="PTHR47506">
    <property type="entry name" value="TRANSCRIPTIONAL REGULATORY PROTEIN"/>
    <property type="match status" value="1"/>
</dbReference>
<accession>A0ABQ2AX34</accession>
<evidence type="ECO:0000259" key="5">
    <source>
        <dbReference type="PROSITE" id="PS50977"/>
    </source>
</evidence>
<protein>
    <recommendedName>
        <fullName evidence="5">HTH tetR-type domain-containing protein</fullName>
    </recommendedName>
</protein>
<dbReference type="InterPro" id="IPR036271">
    <property type="entry name" value="Tet_transcr_reg_TetR-rel_C_sf"/>
</dbReference>
<evidence type="ECO:0000256" key="2">
    <source>
        <dbReference type="ARBA" id="ARBA00023125"/>
    </source>
</evidence>
<keyword evidence="1" id="KW-0805">Transcription regulation</keyword>
<gene>
    <name evidence="6" type="ORF">GCM10007170_38650</name>
</gene>
<evidence type="ECO:0000313" key="7">
    <source>
        <dbReference type="Proteomes" id="UP000643279"/>
    </source>
</evidence>